<evidence type="ECO:0000256" key="1">
    <source>
        <dbReference type="SAM" id="MobiDB-lite"/>
    </source>
</evidence>
<feature type="non-terminal residue" evidence="2">
    <location>
        <position position="50"/>
    </location>
</feature>
<dbReference type="EMBL" id="HACG01016391">
    <property type="protein sequence ID" value="CEK63256.1"/>
    <property type="molecule type" value="Transcribed_RNA"/>
</dbReference>
<sequence length="50" mass="5522">MSGSRAQTKPVTSIRATTWTGRERSQDAQLRVIPVPACDEVPQFSRGDFS</sequence>
<dbReference type="AlphaFoldDB" id="A0A0B6Z5S5"/>
<gene>
    <name evidence="2" type="primary">ORF47699</name>
</gene>
<evidence type="ECO:0000313" key="2">
    <source>
        <dbReference type="EMBL" id="CEK63256.1"/>
    </source>
</evidence>
<protein>
    <submittedName>
        <fullName evidence="2">Uncharacterized protein</fullName>
    </submittedName>
</protein>
<feature type="compositionally biased region" description="Polar residues" evidence="1">
    <location>
        <begin position="1"/>
        <end position="20"/>
    </location>
</feature>
<organism evidence="2">
    <name type="scientific">Arion vulgaris</name>
    <dbReference type="NCBI Taxonomy" id="1028688"/>
    <lineage>
        <taxon>Eukaryota</taxon>
        <taxon>Metazoa</taxon>
        <taxon>Spiralia</taxon>
        <taxon>Lophotrochozoa</taxon>
        <taxon>Mollusca</taxon>
        <taxon>Gastropoda</taxon>
        <taxon>Heterobranchia</taxon>
        <taxon>Euthyneura</taxon>
        <taxon>Panpulmonata</taxon>
        <taxon>Eupulmonata</taxon>
        <taxon>Stylommatophora</taxon>
        <taxon>Helicina</taxon>
        <taxon>Arionoidea</taxon>
        <taxon>Arionidae</taxon>
        <taxon>Arion</taxon>
    </lineage>
</organism>
<name>A0A0B6Z5S5_9EUPU</name>
<accession>A0A0B6Z5S5</accession>
<reference evidence="2" key="1">
    <citation type="submission" date="2014-12" db="EMBL/GenBank/DDBJ databases">
        <title>Insight into the proteome of Arion vulgaris.</title>
        <authorList>
            <person name="Aradska J."/>
            <person name="Bulat T."/>
            <person name="Smidak R."/>
            <person name="Sarate P."/>
            <person name="Gangsoo J."/>
            <person name="Sialana F."/>
            <person name="Bilban M."/>
            <person name="Lubec G."/>
        </authorList>
    </citation>
    <scope>NUCLEOTIDE SEQUENCE</scope>
    <source>
        <tissue evidence="2">Skin</tissue>
    </source>
</reference>
<feature type="region of interest" description="Disordered" evidence="1">
    <location>
        <begin position="1"/>
        <end position="27"/>
    </location>
</feature>
<proteinExistence type="predicted"/>